<accession>A0AB39YEQ8</accession>
<protein>
    <submittedName>
        <fullName evidence="2">Lanthionine synthetase C family protein</fullName>
    </submittedName>
</protein>
<dbReference type="GO" id="GO:0031179">
    <property type="term" value="P:peptide modification"/>
    <property type="evidence" value="ECO:0007669"/>
    <property type="project" value="InterPro"/>
</dbReference>
<dbReference type="PRINTS" id="PR01950">
    <property type="entry name" value="LANCSUPER"/>
</dbReference>
<dbReference type="Gene3D" id="1.50.10.20">
    <property type="match status" value="1"/>
</dbReference>
<name>A0AB39YEQ8_9ACTN</name>
<dbReference type="AlphaFoldDB" id="A0AB39YEQ8"/>
<feature type="binding site" evidence="1">
    <location>
        <position position="329"/>
    </location>
    <ligand>
        <name>Zn(2+)</name>
        <dbReference type="ChEBI" id="CHEBI:29105"/>
    </ligand>
</feature>
<evidence type="ECO:0000313" key="2">
    <source>
        <dbReference type="EMBL" id="XDV68463.1"/>
    </source>
</evidence>
<feature type="binding site" evidence="1">
    <location>
        <position position="330"/>
    </location>
    <ligand>
        <name>Zn(2+)</name>
        <dbReference type="ChEBI" id="CHEBI:29105"/>
    </ligand>
</feature>
<dbReference type="InterPro" id="IPR033889">
    <property type="entry name" value="LanC"/>
</dbReference>
<dbReference type="Pfam" id="PF05147">
    <property type="entry name" value="LANC_like"/>
    <property type="match status" value="1"/>
</dbReference>
<proteinExistence type="predicted"/>
<dbReference type="RefSeq" id="WP_369779973.1">
    <property type="nucleotide sequence ID" value="NZ_CP165727.1"/>
</dbReference>
<dbReference type="SUPFAM" id="SSF158745">
    <property type="entry name" value="LanC-like"/>
    <property type="match status" value="1"/>
</dbReference>
<dbReference type="CDD" id="cd04793">
    <property type="entry name" value="LanC"/>
    <property type="match status" value="1"/>
</dbReference>
<feature type="binding site" evidence="1">
    <location>
        <position position="279"/>
    </location>
    <ligand>
        <name>Zn(2+)</name>
        <dbReference type="ChEBI" id="CHEBI:29105"/>
    </ligand>
</feature>
<keyword evidence="1" id="KW-0479">Metal-binding</keyword>
<dbReference type="InterPro" id="IPR007822">
    <property type="entry name" value="LANC-like"/>
</dbReference>
<organism evidence="2">
    <name type="scientific">Streptomyces sp. R33</name>
    <dbReference type="NCBI Taxonomy" id="3238629"/>
    <lineage>
        <taxon>Bacteria</taxon>
        <taxon>Bacillati</taxon>
        <taxon>Actinomycetota</taxon>
        <taxon>Actinomycetes</taxon>
        <taxon>Kitasatosporales</taxon>
        <taxon>Streptomycetaceae</taxon>
        <taxon>Streptomyces</taxon>
    </lineage>
</organism>
<dbReference type="EMBL" id="CP165727">
    <property type="protein sequence ID" value="XDV68463.1"/>
    <property type="molecule type" value="Genomic_DNA"/>
</dbReference>
<reference evidence="2" key="1">
    <citation type="submission" date="2024-08" db="EMBL/GenBank/DDBJ databases">
        <authorList>
            <person name="Yu S.T."/>
        </authorList>
    </citation>
    <scope>NUCLEOTIDE SEQUENCE</scope>
    <source>
        <strain evidence="2">R33</strain>
    </source>
</reference>
<dbReference type="GO" id="GO:0046872">
    <property type="term" value="F:metal ion binding"/>
    <property type="evidence" value="ECO:0007669"/>
    <property type="project" value="UniProtKB-KW"/>
</dbReference>
<sequence length="405" mass="41819">MEQWNAVLPPGIAAAALDLVAALAGRPRPAPTCVRPDLDGGGPGLALAYHQLDLSLPGGGWDVPALGYLAASAAGAERLPSSFPGLFGGLAGLAFTAWTLTRDPDLLPAVHDTILREATARARALEDHLHGVPVRTFDVVSGLTGTGAYLLCRHHEPATRRALRAVLCALVTLCGEHTGTPHWHTPAAEIRNTTTRQGFPHGLLDCGLAHGVAGPLALLALALGAGIVVAGQTETVTRTAHWLAAQRLDDEHGPHWLGQIAPPGHPTATGPRVIPSSWCYGTPGIARSLWLAATALNDPALRSLAVQALKAVHHRTAAQRSRPSAAGLCHGLAGLLHITTRLAHDTKDPELAHAAAELSENLLASHASVTTAGPGFLDGASGVTLALLAAATDTPPAWDRALLLA</sequence>
<gene>
    <name evidence="2" type="ORF">AB5J51_38975</name>
</gene>
<evidence type="ECO:0000256" key="1">
    <source>
        <dbReference type="PIRSR" id="PIRSR607822-1"/>
    </source>
</evidence>
<dbReference type="PRINTS" id="PR01955">
    <property type="entry name" value="LANCFRANKIA"/>
</dbReference>
<keyword evidence="1" id="KW-0862">Zinc</keyword>
<dbReference type="SMART" id="SM01260">
    <property type="entry name" value="LANC_like"/>
    <property type="match status" value="1"/>
</dbReference>